<evidence type="ECO:0000313" key="2">
    <source>
        <dbReference type="Proteomes" id="UP000183832"/>
    </source>
</evidence>
<gene>
    <name evidence="1" type="ORF">CLUMA_CG012394</name>
</gene>
<protein>
    <submittedName>
        <fullName evidence="1">CLUMA_CG012394, isoform A</fullName>
    </submittedName>
</protein>
<name>A0A1J1II18_9DIPT</name>
<evidence type="ECO:0000313" key="1">
    <source>
        <dbReference type="EMBL" id="CRK98694.1"/>
    </source>
</evidence>
<sequence>MTTLSQHASRYALHTGILLQFASASAVLCWEQAKGSHTASLDVERSSCERAMNDGNACDLSFLHHLSFTTKPLCGGNFYYYLKDKIEIPTRPVSNDDLKVFGKMKER</sequence>
<dbReference type="EMBL" id="CVRI01000048">
    <property type="protein sequence ID" value="CRK98694.1"/>
    <property type="molecule type" value="Genomic_DNA"/>
</dbReference>
<dbReference type="AlphaFoldDB" id="A0A1J1II18"/>
<dbReference type="Proteomes" id="UP000183832">
    <property type="component" value="Unassembled WGS sequence"/>
</dbReference>
<organism evidence="1 2">
    <name type="scientific">Clunio marinus</name>
    <dbReference type="NCBI Taxonomy" id="568069"/>
    <lineage>
        <taxon>Eukaryota</taxon>
        <taxon>Metazoa</taxon>
        <taxon>Ecdysozoa</taxon>
        <taxon>Arthropoda</taxon>
        <taxon>Hexapoda</taxon>
        <taxon>Insecta</taxon>
        <taxon>Pterygota</taxon>
        <taxon>Neoptera</taxon>
        <taxon>Endopterygota</taxon>
        <taxon>Diptera</taxon>
        <taxon>Nematocera</taxon>
        <taxon>Chironomoidea</taxon>
        <taxon>Chironomidae</taxon>
        <taxon>Clunio</taxon>
    </lineage>
</organism>
<accession>A0A1J1II18</accession>
<keyword evidence="2" id="KW-1185">Reference proteome</keyword>
<reference evidence="1 2" key="1">
    <citation type="submission" date="2015-04" db="EMBL/GenBank/DDBJ databases">
        <authorList>
            <person name="Syromyatnikov M.Y."/>
            <person name="Popov V.N."/>
        </authorList>
    </citation>
    <scope>NUCLEOTIDE SEQUENCE [LARGE SCALE GENOMIC DNA]</scope>
</reference>
<proteinExistence type="predicted"/>